<accession>A0A1H7GRF4</accession>
<dbReference type="NCBIfam" id="TIGR02167">
    <property type="entry name" value="Liste_lipo_26"/>
    <property type="match status" value="4"/>
</dbReference>
<keyword evidence="1" id="KW-0732">Signal</keyword>
<dbReference type="InterPro" id="IPR003961">
    <property type="entry name" value="FN3_dom"/>
</dbReference>
<dbReference type="PANTHER" id="PTHR24373:SF275">
    <property type="entry name" value="TIR DOMAIN-CONTAINING PROTEIN"/>
    <property type="match status" value="1"/>
</dbReference>
<proteinExistence type="predicted"/>
<dbReference type="InterPro" id="IPR011889">
    <property type="entry name" value="Liste_lipo_26"/>
</dbReference>
<name>A0A1H7GRF4_RUMAL</name>
<evidence type="ECO:0000256" key="1">
    <source>
        <dbReference type="ARBA" id="ARBA00022729"/>
    </source>
</evidence>
<evidence type="ECO:0000313" key="3">
    <source>
        <dbReference type="Proteomes" id="UP000186015"/>
    </source>
</evidence>
<dbReference type="InterPro" id="IPR050328">
    <property type="entry name" value="Dev_Immune_Receptor"/>
</dbReference>
<dbReference type="EMBL" id="FOAT01000002">
    <property type="protein sequence ID" value="SEK40736.1"/>
    <property type="molecule type" value="Genomic_DNA"/>
</dbReference>
<organism evidence="2 3">
    <name type="scientific">Ruminococcus albus</name>
    <dbReference type="NCBI Taxonomy" id="1264"/>
    <lineage>
        <taxon>Bacteria</taxon>
        <taxon>Bacillati</taxon>
        <taxon>Bacillota</taxon>
        <taxon>Clostridia</taxon>
        <taxon>Eubacteriales</taxon>
        <taxon>Oscillospiraceae</taxon>
        <taxon>Ruminococcus</taxon>
    </lineage>
</organism>
<dbReference type="SUPFAM" id="SSF49265">
    <property type="entry name" value="Fibronectin type III"/>
    <property type="match status" value="1"/>
</dbReference>
<dbReference type="AlphaFoldDB" id="A0A1H7GRF4"/>
<reference evidence="2 3" key="1">
    <citation type="submission" date="2016-10" db="EMBL/GenBank/DDBJ databases">
        <authorList>
            <person name="de Groot N.N."/>
        </authorList>
    </citation>
    <scope>NUCLEOTIDE SEQUENCE [LARGE SCALE GENOMIC DNA]</scope>
    <source>
        <strain evidence="2 3">KH2T6</strain>
    </source>
</reference>
<dbReference type="Pfam" id="PF03382">
    <property type="entry name" value="DUF285"/>
    <property type="match status" value="2"/>
</dbReference>
<protein>
    <submittedName>
        <fullName evidence="2">Surface protein</fullName>
    </submittedName>
</protein>
<dbReference type="InterPro" id="IPR032675">
    <property type="entry name" value="LRR_dom_sf"/>
</dbReference>
<gene>
    <name evidence="2" type="ORF">SAMN05216469_102237</name>
</gene>
<sequence>MPIWWNGYLYAVTNMHSMFKNCSNLTSLDLSGFDTSKVTDMYAMFYGCSSLTSLDLSGFDTSRVIFMDDMFRDCSSLTELDLSSFDTSKIYPEVYKYLWQNSLGITGYSMNGMFAGCSNLTSLDLSSFDTSNITDFSDMFADCNKLRFLALGENFKAIPEEAALVNKEGWVTENDPEKVVSGDGEYAIIKNNGKNIYIRFDYDTKLTYPTNIKVEYSAKYHQVRFKWDKVEGADRYGIAVYLAGKWRIQTQNITDTVYTSPKNLTPGKTYKVAIAARVNGKWDTANAVKNAVTVTIK</sequence>
<dbReference type="OrthoDB" id="1815923at2"/>
<dbReference type="SUPFAM" id="SSF52047">
    <property type="entry name" value="RNI-like"/>
    <property type="match status" value="1"/>
</dbReference>
<dbReference type="Proteomes" id="UP000186015">
    <property type="component" value="Unassembled WGS sequence"/>
</dbReference>
<dbReference type="Gene3D" id="3.80.10.10">
    <property type="entry name" value="Ribonuclease Inhibitor"/>
    <property type="match status" value="1"/>
</dbReference>
<dbReference type="CDD" id="cd00063">
    <property type="entry name" value="FN3"/>
    <property type="match status" value="1"/>
</dbReference>
<dbReference type="InterPro" id="IPR036116">
    <property type="entry name" value="FN3_sf"/>
</dbReference>
<dbReference type="Gene3D" id="2.60.40.10">
    <property type="entry name" value="Immunoglobulins"/>
    <property type="match status" value="1"/>
</dbReference>
<dbReference type="PANTHER" id="PTHR24373">
    <property type="entry name" value="SLIT RELATED LEUCINE-RICH REPEAT NEURONAL PROTEIN"/>
    <property type="match status" value="1"/>
</dbReference>
<dbReference type="InterPro" id="IPR005046">
    <property type="entry name" value="DUF285"/>
</dbReference>
<dbReference type="InterPro" id="IPR013783">
    <property type="entry name" value="Ig-like_fold"/>
</dbReference>
<evidence type="ECO:0000313" key="2">
    <source>
        <dbReference type="EMBL" id="SEK40736.1"/>
    </source>
</evidence>